<keyword evidence="1" id="KW-0732">Signal</keyword>
<evidence type="ECO:0000256" key="1">
    <source>
        <dbReference type="SAM" id="SignalP"/>
    </source>
</evidence>
<gene>
    <name evidence="2" type="ORF">XAT740_LOCUS16566</name>
</gene>
<evidence type="ECO:0000313" key="2">
    <source>
        <dbReference type="EMBL" id="CAF1066418.1"/>
    </source>
</evidence>
<reference evidence="2" key="1">
    <citation type="submission" date="2021-02" db="EMBL/GenBank/DDBJ databases">
        <authorList>
            <person name="Nowell W R."/>
        </authorList>
    </citation>
    <scope>NUCLEOTIDE SEQUENCE</scope>
</reference>
<comment type="caution">
    <text evidence="2">The sequence shown here is derived from an EMBL/GenBank/DDBJ whole genome shotgun (WGS) entry which is preliminary data.</text>
</comment>
<protein>
    <submittedName>
        <fullName evidence="2">Uncharacterized protein</fullName>
    </submittedName>
</protein>
<feature type="chain" id="PRO_5032280572" evidence="1">
    <location>
        <begin position="20"/>
        <end position="155"/>
    </location>
</feature>
<dbReference type="AlphaFoldDB" id="A0A814LHW3"/>
<organism evidence="2 3">
    <name type="scientific">Adineta ricciae</name>
    <name type="common">Rotifer</name>
    <dbReference type="NCBI Taxonomy" id="249248"/>
    <lineage>
        <taxon>Eukaryota</taxon>
        <taxon>Metazoa</taxon>
        <taxon>Spiralia</taxon>
        <taxon>Gnathifera</taxon>
        <taxon>Rotifera</taxon>
        <taxon>Eurotatoria</taxon>
        <taxon>Bdelloidea</taxon>
        <taxon>Adinetida</taxon>
        <taxon>Adinetidae</taxon>
        <taxon>Adineta</taxon>
    </lineage>
</organism>
<keyword evidence="3" id="KW-1185">Reference proteome</keyword>
<evidence type="ECO:0000313" key="3">
    <source>
        <dbReference type="Proteomes" id="UP000663828"/>
    </source>
</evidence>
<name>A0A814LHW3_ADIRI</name>
<sequence length="155" mass="16821">MRSYCLIIVFLTVLYNSCATGAASISENIHRQKRDNFGCDAVVTSCGSRGACCDVHDQCYKEHGCTWTSWFITDSTVANIDQSILTLEASKLLVEKLDLAGAAVIADSLQQAKKIRDQMVACRQCNNDVMSCVVNLNPGPSTCCTAKTCGQPRTN</sequence>
<accession>A0A814LHW3</accession>
<dbReference type="Proteomes" id="UP000663828">
    <property type="component" value="Unassembled WGS sequence"/>
</dbReference>
<feature type="signal peptide" evidence="1">
    <location>
        <begin position="1"/>
        <end position="19"/>
    </location>
</feature>
<proteinExistence type="predicted"/>
<dbReference type="EMBL" id="CAJNOR010001059">
    <property type="protein sequence ID" value="CAF1066418.1"/>
    <property type="molecule type" value="Genomic_DNA"/>
</dbReference>